<name>A0A9W9LUE8_9EURO</name>
<accession>A0A9W9LUE8</accession>
<comment type="caution">
    <text evidence="1">The sequence shown here is derived from an EMBL/GenBank/DDBJ whole genome shotgun (WGS) entry which is preliminary data.</text>
</comment>
<sequence length="242" mass="27779">MTPIRPSRLGLNESHDNLAAVRGERVPVNFSFQPTWRCLVRGIRTHDGFAQELYGQLPEFTRALNARAIMSNRVPDMNSPEDFPYCYTSLYLELDLLPEVAIVEEARDNLASGKAIYETRLGGTVWMTIITVYTYPYVWEPISTATYVCGLCSIKPYRWGIRTVLFCRALCLILPRTGASMLRLLCELLSADLPTVDKNLLILMVAWLGNIDRYVRLRRLTMIDGEMPYVIRGIYYYPFFAK</sequence>
<evidence type="ECO:0000313" key="2">
    <source>
        <dbReference type="Proteomes" id="UP001149163"/>
    </source>
</evidence>
<reference evidence="1" key="2">
    <citation type="journal article" date="2023" name="IMA Fungus">
        <title>Comparative genomic study of the Penicillium genus elucidates a diverse pangenome and 15 lateral gene transfer events.</title>
        <authorList>
            <person name="Petersen C."/>
            <person name="Sorensen T."/>
            <person name="Nielsen M.R."/>
            <person name="Sondergaard T.E."/>
            <person name="Sorensen J.L."/>
            <person name="Fitzpatrick D.A."/>
            <person name="Frisvad J.C."/>
            <person name="Nielsen K.L."/>
        </authorList>
    </citation>
    <scope>NUCLEOTIDE SEQUENCE</scope>
    <source>
        <strain evidence="1">IBT 26290</strain>
    </source>
</reference>
<proteinExistence type="predicted"/>
<organism evidence="1 2">
    <name type="scientific">Penicillium canariense</name>
    <dbReference type="NCBI Taxonomy" id="189055"/>
    <lineage>
        <taxon>Eukaryota</taxon>
        <taxon>Fungi</taxon>
        <taxon>Dikarya</taxon>
        <taxon>Ascomycota</taxon>
        <taxon>Pezizomycotina</taxon>
        <taxon>Eurotiomycetes</taxon>
        <taxon>Eurotiomycetidae</taxon>
        <taxon>Eurotiales</taxon>
        <taxon>Aspergillaceae</taxon>
        <taxon>Penicillium</taxon>
    </lineage>
</organism>
<dbReference type="RefSeq" id="XP_056548103.1">
    <property type="nucleotide sequence ID" value="XM_056684497.1"/>
</dbReference>
<gene>
    <name evidence="1" type="ORF">N7482_002372</name>
</gene>
<dbReference type="EMBL" id="JAPQKN010000001">
    <property type="protein sequence ID" value="KAJ5176495.1"/>
    <property type="molecule type" value="Genomic_DNA"/>
</dbReference>
<keyword evidence="2" id="KW-1185">Reference proteome</keyword>
<dbReference type="AlphaFoldDB" id="A0A9W9LUE8"/>
<dbReference type="Proteomes" id="UP001149163">
    <property type="component" value="Unassembled WGS sequence"/>
</dbReference>
<protein>
    <submittedName>
        <fullName evidence="1">Uncharacterized protein</fullName>
    </submittedName>
</protein>
<reference evidence="1" key="1">
    <citation type="submission" date="2022-11" db="EMBL/GenBank/DDBJ databases">
        <authorList>
            <person name="Petersen C."/>
        </authorList>
    </citation>
    <scope>NUCLEOTIDE SEQUENCE</scope>
    <source>
        <strain evidence="1">IBT 26290</strain>
    </source>
</reference>
<dbReference type="OrthoDB" id="4361952at2759"/>
<dbReference type="GeneID" id="81423673"/>
<evidence type="ECO:0000313" key="1">
    <source>
        <dbReference type="EMBL" id="KAJ5176495.1"/>
    </source>
</evidence>